<accession>A0A0F3IVA4</accession>
<dbReference type="InterPro" id="IPR001851">
    <property type="entry name" value="ABC_transp_permease"/>
</dbReference>
<dbReference type="PATRIC" id="fig|552518.3.peg.3865"/>
<keyword evidence="4 9" id="KW-0812">Transmembrane</keyword>
<dbReference type="PANTHER" id="PTHR11795">
    <property type="entry name" value="BRANCHED-CHAIN AMINO ACID TRANSPORT SYSTEM PERMEASE PROTEIN LIVH"/>
    <property type="match status" value="1"/>
</dbReference>
<evidence type="ECO:0000256" key="4">
    <source>
        <dbReference type="ARBA" id="ARBA00022692"/>
    </source>
</evidence>
<protein>
    <submittedName>
        <fullName evidence="10">ABC transporter permease</fullName>
    </submittedName>
</protein>
<proteinExistence type="inferred from homology"/>
<dbReference type="RefSeq" id="WP_045774640.1">
    <property type="nucleotide sequence ID" value="NZ_LAJY01000063.1"/>
</dbReference>
<keyword evidence="6 9" id="KW-1133">Transmembrane helix</keyword>
<sequence length="289" mass="30593">METILGIAVDGVAYGTILFIISVGLSVMLGLMRVVNLAHGAFAMIAGYVASYGMQSLGLPYGVALLGAILLTVIVTLPLERLLYRRIYGGNNELQQVLLTIGLTFVIIALVNYGFGPTVKRVPLPEILSGSVSLGSKTIPIHRAFVIGVGAVTILGLWALLERTNFGIRLRAAVDNPAMAEALGIRTERLYTAVFALSTALAALGGVLGAELLPLDPYYAIRYIVLFLAVVAVGGAGSILGSVVAALALGILDTAGRYLVPNFGEFFFSAALILILFRWPNGFFHRRAA</sequence>
<evidence type="ECO:0000313" key="11">
    <source>
        <dbReference type="Proteomes" id="UP000033774"/>
    </source>
</evidence>
<feature type="transmembrane region" description="Helical" evidence="9">
    <location>
        <begin position="96"/>
        <end position="115"/>
    </location>
</feature>
<comment type="caution">
    <text evidence="10">The sequence shown here is derived from an EMBL/GenBank/DDBJ whole genome shotgun (WGS) entry which is preliminary data.</text>
</comment>
<feature type="transmembrane region" description="Helical" evidence="9">
    <location>
        <begin position="61"/>
        <end position="84"/>
    </location>
</feature>
<reference evidence="10 11" key="1">
    <citation type="submission" date="2015-03" db="EMBL/GenBank/DDBJ databases">
        <title>Draft genome sequence of Elstera litoralis.</title>
        <authorList>
            <person name="Rahalkar M.C."/>
            <person name="Dhakephalkar P.K."/>
            <person name="Pore S.D."/>
            <person name="Arora P."/>
            <person name="Kapse N.G."/>
            <person name="Pandit P.S."/>
        </authorList>
    </citation>
    <scope>NUCLEOTIDE SEQUENCE [LARGE SCALE GENOMIC DNA]</scope>
    <source>
        <strain evidence="10 11">Dia-1</strain>
    </source>
</reference>
<keyword evidence="11" id="KW-1185">Reference proteome</keyword>
<comment type="similarity">
    <text evidence="8">Belongs to the binding-protein-dependent transport system permease family. LivHM subfamily.</text>
</comment>
<evidence type="ECO:0000256" key="5">
    <source>
        <dbReference type="ARBA" id="ARBA00022970"/>
    </source>
</evidence>
<gene>
    <name evidence="10" type="ORF">VZ95_03465</name>
</gene>
<dbReference type="GO" id="GO:0022857">
    <property type="term" value="F:transmembrane transporter activity"/>
    <property type="evidence" value="ECO:0007669"/>
    <property type="project" value="InterPro"/>
</dbReference>
<keyword evidence="7 9" id="KW-0472">Membrane</keyword>
<organism evidence="10 11">
    <name type="scientific">Elstera litoralis</name>
    <dbReference type="NCBI Taxonomy" id="552518"/>
    <lineage>
        <taxon>Bacteria</taxon>
        <taxon>Pseudomonadati</taxon>
        <taxon>Pseudomonadota</taxon>
        <taxon>Alphaproteobacteria</taxon>
        <taxon>Rhodospirillales</taxon>
        <taxon>Rhodospirillaceae</taxon>
        <taxon>Elstera</taxon>
    </lineage>
</organism>
<feature type="transmembrane region" description="Helical" evidence="9">
    <location>
        <begin position="259"/>
        <end position="279"/>
    </location>
</feature>
<dbReference type="GO" id="GO:0005886">
    <property type="term" value="C:plasma membrane"/>
    <property type="evidence" value="ECO:0007669"/>
    <property type="project" value="UniProtKB-SubCell"/>
</dbReference>
<feature type="transmembrane region" description="Helical" evidence="9">
    <location>
        <begin position="37"/>
        <end position="55"/>
    </location>
</feature>
<dbReference type="GO" id="GO:0006865">
    <property type="term" value="P:amino acid transport"/>
    <property type="evidence" value="ECO:0007669"/>
    <property type="project" value="UniProtKB-KW"/>
</dbReference>
<dbReference type="PANTHER" id="PTHR11795:SF442">
    <property type="entry name" value="ABC TRANSPORTER ATP-BINDING PROTEIN"/>
    <property type="match status" value="1"/>
</dbReference>
<dbReference type="OrthoDB" id="9807115at2"/>
<keyword evidence="3" id="KW-1003">Cell membrane</keyword>
<name>A0A0F3IVA4_9PROT</name>
<dbReference type="CDD" id="cd06582">
    <property type="entry name" value="TM_PBP1_LivH_like"/>
    <property type="match status" value="1"/>
</dbReference>
<feature type="transmembrane region" description="Helical" evidence="9">
    <location>
        <begin position="190"/>
        <end position="208"/>
    </location>
</feature>
<feature type="transmembrane region" description="Helical" evidence="9">
    <location>
        <begin position="220"/>
        <end position="252"/>
    </location>
</feature>
<evidence type="ECO:0000256" key="8">
    <source>
        <dbReference type="ARBA" id="ARBA00037998"/>
    </source>
</evidence>
<dbReference type="AlphaFoldDB" id="A0A0F3IVA4"/>
<evidence type="ECO:0000256" key="9">
    <source>
        <dbReference type="SAM" id="Phobius"/>
    </source>
</evidence>
<keyword evidence="5" id="KW-0029">Amino-acid transport</keyword>
<keyword evidence="2" id="KW-0813">Transport</keyword>
<comment type="subcellular location">
    <subcellularLocation>
        <location evidence="1">Cell membrane</location>
        <topology evidence="1">Multi-pass membrane protein</topology>
    </subcellularLocation>
</comment>
<evidence type="ECO:0000256" key="1">
    <source>
        <dbReference type="ARBA" id="ARBA00004651"/>
    </source>
</evidence>
<feature type="transmembrane region" description="Helical" evidence="9">
    <location>
        <begin position="12"/>
        <end position="30"/>
    </location>
</feature>
<evidence type="ECO:0000313" key="10">
    <source>
        <dbReference type="EMBL" id="KJV10665.1"/>
    </source>
</evidence>
<evidence type="ECO:0000256" key="3">
    <source>
        <dbReference type="ARBA" id="ARBA00022475"/>
    </source>
</evidence>
<feature type="transmembrane region" description="Helical" evidence="9">
    <location>
        <begin position="141"/>
        <end position="161"/>
    </location>
</feature>
<evidence type="ECO:0000256" key="7">
    <source>
        <dbReference type="ARBA" id="ARBA00023136"/>
    </source>
</evidence>
<evidence type="ECO:0000256" key="2">
    <source>
        <dbReference type="ARBA" id="ARBA00022448"/>
    </source>
</evidence>
<dbReference type="Pfam" id="PF02653">
    <property type="entry name" value="BPD_transp_2"/>
    <property type="match status" value="1"/>
</dbReference>
<dbReference type="Proteomes" id="UP000033774">
    <property type="component" value="Unassembled WGS sequence"/>
</dbReference>
<evidence type="ECO:0000256" key="6">
    <source>
        <dbReference type="ARBA" id="ARBA00022989"/>
    </source>
</evidence>
<dbReference type="EMBL" id="LAJY01000063">
    <property type="protein sequence ID" value="KJV10665.1"/>
    <property type="molecule type" value="Genomic_DNA"/>
</dbReference>
<dbReference type="InterPro" id="IPR052157">
    <property type="entry name" value="BCAA_transport_permease"/>
</dbReference>